<dbReference type="InterPro" id="IPR006311">
    <property type="entry name" value="TAT_signal"/>
</dbReference>
<evidence type="ECO:0000313" key="2">
    <source>
        <dbReference type="EMBL" id="SDT53970.1"/>
    </source>
</evidence>
<dbReference type="EMBL" id="LT629750">
    <property type="protein sequence ID" value="SDT53970.1"/>
    <property type="molecule type" value="Genomic_DNA"/>
</dbReference>
<accession>A0A1H2B6Q4</accession>
<dbReference type="PROSITE" id="PS51318">
    <property type="entry name" value="TAT"/>
    <property type="match status" value="1"/>
</dbReference>
<name>A0A1H2B6Q4_9BRAD</name>
<dbReference type="AlphaFoldDB" id="A0A1H2B6Q4"/>
<protein>
    <submittedName>
        <fullName evidence="2">NitT/TauT family transport system substrate-binding protein</fullName>
    </submittedName>
</protein>
<gene>
    <name evidence="2" type="ORF">SAMN05444158_6859</name>
</gene>
<evidence type="ECO:0000259" key="1">
    <source>
        <dbReference type="Pfam" id="PF09084"/>
    </source>
</evidence>
<dbReference type="Gene3D" id="3.40.190.10">
    <property type="entry name" value="Periplasmic binding protein-like II"/>
    <property type="match status" value="2"/>
</dbReference>
<dbReference type="SUPFAM" id="SSF53850">
    <property type="entry name" value="Periplasmic binding protein-like II"/>
    <property type="match status" value="1"/>
</dbReference>
<evidence type="ECO:0000313" key="3">
    <source>
        <dbReference type="Proteomes" id="UP000243904"/>
    </source>
</evidence>
<dbReference type="PANTHER" id="PTHR31528:SF15">
    <property type="entry name" value="RIBOFLAVIN-BINDING PROTEIN RIBY"/>
    <property type="match status" value="1"/>
</dbReference>
<dbReference type="RefSeq" id="WP_146690466.1">
    <property type="nucleotide sequence ID" value="NZ_LT629750.1"/>
</dbReference>
<dbReference type="GO" id="GO:0009228">
    <property type="term" value="P:thiamine biosynthetic process"/>
    <property type="evidence" value="ECO:0007669"/>
    <property type="project" value="InterPro"/>
</dbReference>
<dbReference type="Pfam" id="PF09084">
    <property type="entry name" value="NMT1"/>
    <property type="match status" value="1"/>
</dbReference>
<dbReference type="InterPro" id="IPR015168">
    <property type="entry name" value="SsuA/THI5"/>
</dbReference>
<proteinExistence type="predicted"/>
<feature type="domain" description="SsuA/THI5-like" evidence="1">
    <location>
        <begin position="52"/>
        <end position="260"/>
    </location>
</feature>
<sequence length="346" mass="36550">MSTGSLTRRGLLQAGASVAASLSLPAIVNAQSLKSLRPVSFQSDWIYGGPNAGFAIAKEKGYFADVGLDVTINQGKGSGNTSQIVASKAAQFGFADGFVVGNSVSKGMKLKMVGGIYRRNPCAAMVLEESDVETPKDLEGKTVGIATGTAQFQQWPAFMKGAGLDPSKVRVVNVDGAGAGPALISGQLNAIGGFAQGYIPGIEVRGKKKVRAFWYADEGVTAMSNGIIVHDDLLSEAELIRGMVRASVKGFLYGRANPEELTQIVKKYSETTDVAITLREAQLSWSTWVTPTTANKPLGWMAAEDWTSTVAVLKAYGGVTTPLEAAELYTNEFVPTEAEFVPPQNA</sequence>
<dbReference type="PANTHER" id="PTHR31528">
    <property type="entry name" value="4-AMINO-5-HYDROXYMETHYL-2-METHYLPYRIMIDINE PHOSPHATE SYNTHASE THI11-RELATED"/>
    <property type="match status" value="1"/>
</dbReference>
<dbReference type="InterPro" id="IPR027939">
    <property type="entry name" value="NMT1/THI5"/>
</dbReference>
<dbReference type="Proteomes" id="UP000243904">
    <property type="component" value="Chromosome I"/>
</dbReference>
<organism evidence="2 3">
    <name type="scientific">Bradyrhizobium canariense</name>
    <dbReference type="NCBI Taxonomy" id="255045"/>
    <lineage>
        <taxon>Bacteria</taxon>
        <taxon>Pseudomonadati</taxon>
        <taxon>Pseudomonadota</taxon>
        <taxon>Alphaproteobacteria</taxon>
        <taxon>Hyphomicrobiales</taxon>
        <taxon>Nitrobacteraceae</taxon>
        <taxon>Bradyrhizobium</taxon>
    </lineage>
</organism>
<reference evidence="3" key="1">
    <citation type="submission" date="2016-10" db="EMBL/GenBank/DDBJ databases">
        <authorList>
            <person name="Varghese N."/>
            <person name="Submissions S."/>
        </authorList>
    </citation>
    <scope>NUCLEOTIDE SEQUENCE [LARGE SCALE GENOMIC DNA]</scope>
    <source>
        <strain evidence="3">GAS369</strain>
    </source>
</reference>
<keyword evidence="3" id="KW-1185">Reference proteome</keyword>